<accession>A0A4P9XZ59</accession>
<dbReference type="GO" id="GO:0035556">
    <property type="term" value="P:intracellular signal transduction"/>
    <property type="evidence" value="ECO:0007669"/>
    <property type="project" value="TreeGrafter"/>
</dbReference>
<dbReference type="EC" id="2.7.11.1" evidence="2"/>
<dbReference type="PANTHER" id="PTHR24346:SF110">
    <property type="entry name" value="NON-SPECIFIC SERINE_THREONINE PROTEIN KINASE"/>
    <property type="match status" value="1"/>
</dbReference>
<dbReference type="SMART" id="SM00220">
    <property type="entry name" value="S_TKc"/>
    <property type="match status" value="1"/>
</dbReference>
<dbReference type="Pfam" id="PF00069">
    <property type="entry name" value="Pkinase"/>
    <property type="match status" value="1"/>
</dbReference>
<dbReference type="PROSITE" id="PS50011">
    <property type="entry name" value="PROTEIN_KINASE_DOM"/>
    <property type="match status" value="1"/>
</dbReference>
<keyword evidence="7" id="KW-0418">Kinase</keyword>
<dbReference type="GO" id="GO:0005737">
    <property type="term" value="C:cytoplasm"/>
    <property type="evidence" value="ECO:0007669"/>
    <property type="project" value="UniProtKB-SubCell"/>
</dbReference>
<evidence type="ECO:0000256" key="5">
    <source>
        <dbReference type="ARBA" id="ARBA00022679"/>
    </source>
</evidence>
<dbReference type="AlphaFoldDB" id="A0A4P9XZ59"/>
<comment type="subcellular location">
    <subcellularLocation>
        <location evidence="1">Cytoplasm</location>
    </subcellularLocation>
</comment>
<keyword evidence="6 11" id="KW-0547">Nucleotide-binding</keyword>
<dbReference type="SUPFAM" id="SSF56112">
    <property type="entry name" value="Protein kinase-like (PK-like)"/>
    <property type="match status" value="1"/>
</dbReference>
<protein>
    <recommendedName>
        <fullName evidence="2">non-specific serine/threonine protein kinase</fullName>
        <ecNumber evidence="2">2.7.11.1</ecNumber>
    </recommendedName>
</protein>
<comment type="catalytic activity">
    <reaction evidence="10">
        <text>L-seryl-[protein] + ATP = O-phospho-L-seryl-[protein] + ADP + H(+)</text>
        <dbReference type="Rhea" id="RHEA:17989"/>
        <dbReference type="Rhea" id="RHEA-COMP:9863"/>
        <dbReference type="Rhea" id="RHEA-COMP:11604"/>
        <dbReference type="ChEBI" id="CHEBI:15378"/>
        <dbReference type="ChEBI" id="CHEBI:29999"/>
        <dbReference type="ChEBI" id="CHEBI:30616"/>
        <dbReference type="ChEBI" id="CHEBI:83421"/>
        <dbReference type="ChEBI" id="CHEBI:456216"/>
        <dbReference type="EC" id="2.7.11.1"/>
    </reaction>
</comment>
<evidence type="ECO:0000256" key="9">
    <source>
        <dbReference type="ARBA" id="ARBA00047899"/>
    </source>
</evidence>
<gene>
    <name evidence="14" type="ORF">BJ684DRAFT_23200</name>
</gene>
<dbReference type="Proteomes" id="UP000267251">
    <property type="component" value="Unassembled WGS sequence"/>
</dbReference>
<evidence type="ECO:0000256" key="8">
    <source>
        <dbReference type="ARBA" id="ARBA00022840"/>
    </source>
</evidence>
<dbReference type="FunFam" id="3.30.200.20:FF:000042">
    <property type="entry name" value="Aurora kinase A"/>
    <property type="match status" value="1"/>
</dbReference>
<evidence type="ECO:0000256" key="12">
    <source>
        <dbReference type="RuleBase" id="RU000304"/>
    </source>
</evidence>
<evidence type="ECO:0000256" key="2">
    <source>
        <dbReference type="ARBA" id="ARBA00012513"/>
    </source>
</evidence>
<evidence type="ECO:0000256" key="6">
    <source>
        <dbReference type="ARBA" id="ARBA00022741"/>
    </source>
</evidence>
<evidence type="ECO:0000256" key="11">
    <source>
        <dbReference type="PROSITE-ProRule" id="PRU10141"/>
    </source>
</evidence>
<dbReference type="PROSITE" id="PS00107">
    <property type="entry name" value="PROTEIN_KINASE_ATP"/>
    <property type="match status" value="1"/>
</dbReference>
<evidence type="ECO:0000256" key="7">
    <source>
        <dbReference type="ARBA" id="ARBA00022777"/>
    </source>
</evidence>
<comment type="similarity">
    <text evidence="12">Belongs to the protein kinase superfamily.</text>
</comment>
<evidence type="ECO:0000259" key="13">
    <source>
        <dbReference type="PROSITE" id="PS50011"/>
    </source>
</evidence>
<dbReference type="InterPro" id="IPR008271">
    <property type="entry name" value="Ser/Thr_kinase_AS"/>
</dbReference>
<evidence type="ECO:0000256" key="4">
    <source>
        <dbReference type="ARBA" id="ARBA00022527"/>
    </source>
</evidence>
<keyword evidence="5" id="KW-0808">Transferase</keyword>
<sequence length="282" mass="31754">MASLGREYLGDYEILRTIGSGAFGKVKLALHSATGKKVALKCVSRSLISSVDLGPRVRREVRFLRRLRHPHIIKLYEVFVTTKEVIIVLEYAGGEMFDYISENGKLHEREARRLFQQLISAIDHCHRRYIVHRDLKPENILLDEDNNVKLADFGLANALSDGEFMRTACGSPNYAAPEVISGRHYAGPEVDIWSCGVILYVMLTGRLPFDDDFVPGLFRKITEGKYVVPKYVSPEAKALLERMLVVDPLRRATVGEVRASAWASQDLPVYLPDLEAQVILQA</sequence>
<dbReference type="PIRSF" id="PIRSF000654">
    <property type="entry name" value="Integrin-linked_kinase"/>
    <property type="match status" value="1"/>
</dbReference>
<dbReference type="PANTHER" id="PTHR24346">
    <property type="entry name" value="MAP/MICROTUBULE AFFINITY-REGULATING KINASE"/>
    <property type="match status" value="1"/>
</dbReference>
<dbReference type="InterPro" id="IPR011009">
    <property type="entry name" value="Kinase-like_dom_sf"/>
</dbReference>
<evidence type="ECO:0000313" key="15">
    <source>
        <dbReference type="Proteomes" id="UP000267251"/>
    </source>
</evidence>
<proteinExistence type="inferred from homology"/>
<evidence type="ECO:0000313" key="14">
    <source>
        <dbReference type="EMBL" id="RKP11758.1"/>
    </source>
</evidence>
<dbReference type="OrthoDB" id="193931at2759"/>
<comment type="catalytic activity">
    <reaction evidence="9">
        <text>L-threonyl-[protein] + ATP = O-phospho-L-threonyl-[protein] + ADP + H(+)</text>
        <dbReference type="Rhea" id="RHEA:46608"/>
        <dbReference type="Rhea" id="RHEA-COMP:11060"/>
        <dbReference type="Rhea" id="RHEA-COMP:11605"/>
        <dbReference type="ChEBI" id="CHEBI:15378"/>
        <dbReference type="ChEBI" id="CHEBI:30013"/>
        <dbReference type="ChEBI" id="CHEBI:30616"/>
        <dbReference type="ChEBI" id="CHEBI:61977"/>
        <dbReference type="ChEBI" id="CHEBI:456216"/>
        <dbReference type="EC" id="2.7.11.1"/>
    </reaction>
</comment>
<dbReference type="GO" id="GO:0005524">
    <property type="term" value="F:ATP binding"/>
    <property type="evidence" value="ECO:0007669"/>
    <property type="project" value="UniProtKB-UniRule"/>
</dbReference>
<evidence type="ECO:0000256" key="1">
    <source>
        <dbReference type="ARBA" id="ARBA00004496"/>
    </source>
</evidence>
<dbReference type="Gene3D" id="1.10.510.10">
    <property type="entry name" value="Transferase(Phosphotransferase) domain 1"/>
    <property type="match status" value="1"/>
</dbReference>
<dbReference type="InterPro" id="IPR000719">
    <property type="entry name" value="Prot_kinase_dom"/>
</dbReference>
<evidence type="ECO:0000256" key="3">
    <source>
        <dbReference type="ARBA" id="ARBA00022490"/>
    </source>
</evidence>
<dbReference type="FunFam" id="1.10.510.10:FF:001222">
    <property type="entry name" value="Serine/threonine-protein kinase ppk25"/>
    <property type="match status" value="1"/>
</dbReference>
<name>A0A4P9XZ59_9FUNG</name>
<keyword evidence="3" id="KW-0963">Cytoplasm</keyword>
<dbReference type="EMBL" id="KZ988672">
    <property type="protein sequence ID" value="RKP11758.1"/>
    <property type="molecule type" value="Genomic_DNA"/>
</dbReference>
<organism evidence="14 15">
    <name type="scientific">Piptocephalis cylindrospora</name>
    <dbReference type="NCBI Taxonomy" id="1907219"/>
    <lineage>
        <taxon>Eukaryota</taxon>
        <taxon>Fungi</taxon>
        <taxon>Fungi incertae sedis</taxon>
        <taxon>Zoopagomycota</taxon>
        <taxon>Zoopagomycotina</taxon>
        <taxon>Zoopagomycetes</taxon>
        <taxon>Zoopagales</taxon>
        <taxon>Piptocephalidaceae</taxon>
        <taxon>Piptocephalis</taxon>
    </lineage>
</organism>
<keyword evidence="8 11" id="KW-0067">ATP-binding</keyword>
<feature type="domain" description="Protein kinase" evidence="13">
    <location>
        <begin position="12"/>
        <end position="263"/>
    </location>
</feature>
<dbReference type="InterPro" id="IPR017441">
    <property type="entry name" value="Protein_kinase_ATP_BS"/>
</dbReference>
<feature type="binding site" evidence="11">
    <location>
        <position position="41"/>
    </location>
    <ligand>
        <name>ATP</name>
        <dbReference type="ChEBI" id="CHEBI:30616"/>
    </ligand>
</feature>
<reference evidence="15" key="1">
    <citation type="journal article" date="2018" name="Nat. Microbiol.">
        <title>Leveraging single-cell genomics to expand the fungal tree of life.</title>
        <authorList>
            <person name="Ahrendt S.R."/>
            <person name="Quandt C.A."/>
            <person name="Ciobanu D."/>
            <person name="Clum A."/>
            <person name="Salamov A."/>
            <person name="Andreopoulos B."/>
            <person name="Cheng J.F."/>
            <person name="Woyke T."/>
            <person name="Pelin A."/>
            <person name="Henrissat B."/>
            <person name="Reynolds N.K."/>
            <person name="Benny G.L."/>
            <person name="Smith M.E."/>
            <person name="James T.Y."/>
            <person name="Grigoriev I.V."/>
        </authorList>
    </citation>
    <scope>NUCLEOTIDE SEQUENCE [LARGE SCALE GENOMIC DNA]</scope>
</reference>
<evidence type="ECO:0000256" key="10">
    <source>
        <dbReference type="ARBA" id="ARBA00048679"/>
    </source>
</evidence>
<dbReference type="PROSITE" id="PS00108">
    <property type="entry name" value="PROTEIN_KINASE_ST"/>
    <property type="match status" value="1"/>
</dbReference>
<keyword evidence="15" id="KW-1185">Reference proteome</keyword>
<keyword evidence="4 12" id="KW-0723">Serine/threonine-protein kinase</keyword>
<dbReference type="GO" id="GO:0004674">
    <property type="term" value="F:protein serine/threonine kinase activity"/>
    <property type="evidence" value="ECO:0007669"/>
    <property type="project" value="UniProtKB-KW"/>
</dbReference>